<dbReference type="RefSeq" id="WP_057558327.1">
    <property type="nucleotide sequence ID" value="NZ_CABJBQ010000045.1"/>
</dbReference>
<reference evidence="2" key="1">
    <citation type="submission" date="2015-01" db="EMBL/GenBank/DDBJ databases">
        <authorList>
            <person name="Aslett A.Martin."/>
            <person name="De Silva Nishadi"/>
        </authorList>
    </citation>
    <scope>NUCLEOTIDE SEQUENCE [LARGE SCALE GENOMIC DNA]</scope>
    <source>
        <strain evidence="2">UMC4404</strain>
    </source>
</reference>
<proteinExistence type="predicted"/>
<comment type="caution">
    <text evidence="1">The sequence shown here is derived from an EMBL/GenBank/DDBJ whole genome shotgun (WGS) entry which is preliminary data.</text>
</comment>
<dbReference type="EMBL" id="CDNY01000003">
    <property type="protein sequence ID" value="CEO33172.1"/>
    <property type="molecule type" value="Genomic_DNA"/>
</dbReference>
<evidence type="ECO:0000313" key="2">
    <source>
        <dbReference type="Proteomes" id="UP000049685"/>
    </source>
</evidence>
<protein>
    <submittedName>
        <fullName evidence="1">Uncharacterized protein</fullName>
    </submittedName>
</protein>
<name>A0A9P1KZC2_PARSO</name>
<accession>A0A9P1KZC2</accession>
<organism evidence="1 2">
    <name type="scientific">Paraclostridium sordellii</name>
    <name type="common">Clostridium sordellii</name>
    <dbReference type="NCBI Taxonomy" id="1505"/>
    <lineage>
        <taxon>Bacteria</taxon>
        <taxon>Bacillati</taxon>
        <taxon>Bacillota</taxon>
        <taxon>Clostridia</taxon>
        <taxon>Peptostreptococcales</taxon>
        <taxon>Peptostreptococcaceae</taxon>
        <taxon>Paraclostridium</taxon>
    </lineage>
</organism>
<sequence length="121" mass="14074">MNYEFITGKVYNSDSLGMDFKGKYRMLSNIFNEIVLDYDNKNDWLEAIEDSANGNSQNHDFGVPGFGAEVEKEKTVIYCDFTDEELEITTNQFRKISEKWFDVLEEFKQAGNIKMKEGIIE</sequence>
<dbReference type="Proteomes" id="UP000049685">
    <property type="component" value="Unassembled WGS sequence"/>
</dbReference>
<gene>
    <name evidence="1" type="ORF">UMC4404_11521</name>
</gene>
<evidence type="ECO:0000313" key="1">
    <source>
        <dbReference type="EMBL" id="CEO33172.1"/>
    </source>
</evidence>
<dbReference type="AlphaFoldDB" id="A0A9P1KZC2"/>